<dbReference type="PROSITE" id="PS01031">
    <property type="entry name" value="SHSP"/>
    <property type="match status" value="1"/>
</dbReference>
<evidence type="ECO:0000256" key="1">
    <source>
        <dbReference type="PROSITE-ProRule" id="PRU00285"/>
    </source>
</evidence>
<comment type="caution">
    <text evidence="4">The sequence shown here is derived from an EMBL/GenBank/DDBJ whole genome shotgun (WGS) entry which is preliminary data.</text>
</comment>
<name>A0A511WZJ0_9BACI</name>
<dbReference type="AlphaFoldDB" id="A0A511WZJ0"/>
<dbReference type="STRING" id="442899.SAMN05720591_10628"/>
<dbReference type="InterPro" id="IPR031107">
    <property type="entry name" value="Small_HSP"/>
</dbReference>
<dbReference type="CDD" id="cd06471">
    <property type="entry name" value="ACD_LpsHSP_like"/>
    <property type="match status" value="1"/>
</dbReference>
<gene>
    <name evidence="4" type="ORF">HAL01_05700</name>
</gene>
<keyword evidence="5" id="KW-1185">Reference proteome</keyword>
<dbReference type="Pfam" id="PF00011">
    <property type="entry name" value="HSP20"/>
    <property type="match status" value="1"/>
</dbReference>
<evidence type="ECO:0000259" key="3">
    <source>
        <dbReference type="PROSITE" id="PS01031"/>
    </source>
</evidence>
<reference evidence="4 5" key="1">
    <citation type="submission" date="2019-07" db="EMBL/GenBank/DDBJ databases">
        <title>Whole genome shotgun sequence of Halolactibacillus alkaliphilus NBRC 103919.</title>
        <authorList>
            <person name="Hosoyama A."/>
            <person name="Uohara A."/>
            <person name="Ohji S."/>
            <person name="Ichikawa N."/>
        </authorList>
    </citation>
    <scope>NUCLEOTIDE SEQUENCE [LARGE SCALE GENOMIC DNA]</scope>
    <source>
        <strain evidence="4 5">NBRC 103919</strain>
    </source>
</reference>
<evidence type="ECO:0000256" key="2">
    <source>
        <dbReference type="RuleBase" id="RU003616"/>
    </source>
</evidence>
<comment type="similarity">
    <text evidence="1 2">Belongs to the small heat shock protein (HSP20) family.</text>
</comment>
<feature type="domain" description="SHSP" evidence="3">
    <location>
        <begin position="27"/>
        <end position="140"/>
    </location>
</feature>
<dbReference type="Proteomes" id="UP000321400">
    <property type="component" value="Unassembled WGS sequence"/>
</dbReference>
<organism evidence="4 5">
    <name type="scientific">Halolactibacillus alkaliphilus</name>
    <dbReference type="NCBI Taxonomy" id="442899"/>
    <lineage>
        <taxon>Bacteria</taxon>
        <taxon>Bacillati</taxon>
        <taxon>Bacillota</taxon>
        <taxon>Bacilli</taxon>
        <taxon>Bacillales</taxon>
        <taxon>Bacillaceae</taxon>
        <taxon>Halolactibacillus</taxon>
    </lineage>
</organism>
<accession>A0A511WZJ0</accession>
<dbReference type="SUPFAM" id="SSF49764">
    <property type="entry name" value="HSP20-like chaperones"/>
    <property type="match status" value="1"/>
</dbReference>
<dbReference type="InterPro" id="IPR008978">
    <property type="entry name" value="HSP20-like_chaperone"/>
</dbReference>
<dbReference type="OrthoDB" id="9811615at2"/>
<protein>
    <submittedName>
        <fullName evidence="4">Heat-shock protein</fullName>
    </submittedName>
</protein>
<dbReference type="PANTHER" id="PTHR11527">
    <property type="entry name" value="HEAT-SHOCK PROTEIN 20 FAMILY MEMBER"/>
    <property type="match status" value="1"/>
</dbReference>
<evidence type="ECO:0000313" key="4">
    <source>
        <dbReference type="EMBL" id="GEN56106.1"/>
    </source>
</evidence>
<dbReference type="Gene3D" id="2.60.40.790">
    <property type="match status" value="1"/>
</dbReference>
<sequence>MGSLFPKKDDFFDLMPRLFDRDRDLFSFSKHDLPKVDVKDKKDHYEIDAELPGFSKENVIVEYKDHYLTIAATRESEVNVEEENFVRQERSTGSFKRQFFVGDVDESKITGAFKNGVLTLTVPKSTEDLAEEKSYRIELD</sequence>
<dbReference type="EMBL" id="BJYE01000005">
    <property type="protein sequence ID" value="GEN56106.1"/>
    <property type="molecule type" value="Genomic_DNA"/>
</dbReference>
<evidence type="ECO:0000313" key="5">
    <source>
        <dbReference type="Proteomes" id="UP000321400"/>
    </source>
</evidence>
<dbReference type="RefSeq" id="WP_089800511.1">
    <property type="nucleotide sequence ID" value="NZ_BJYE01000005.1"/>
</dbReference>
<proteinExistence type="inferred from homology"/>
<dbReference type="InterPro" id="IPR002068">
    <property type="entry name" value="A-crystallin/Hsp20_dom"/>
</dbReference>